<dbReference type="PANTHER" id="PTHR10131">
    <property type="entry name" value="TNF RECEPTOR ASSOCIATED FACTOR"/>
    <property type="match status" value="1"/>
</dbReference>
<dbReference type="EMBL" id="GEGO01003886">
    <property type="protein sequence ID" value="JAR91518.1"/>
    <property type="molecule type" value="Transcribed_RNA"/>
</dbReference>
<dbReference type="AlphaFoldDB" id="A0A147BL59"/>
<dbReference type="Gene3D" id="2.60.210.10">
    <property type="entry name" value="Apoptosis, Tumor Necrosis Factor Receptor Associated Protein 2, Chain A"/>
    <property type="match status" value="1"/>
</dbReference>
<dbReference type="InterPro" id="IPR008974">
    <property type="entry name" value="TRAF-like"/>
</dbReference>
<evidence type="ECO:0000259" key="2">
    <source>
        <dbReference type="Pfam" id="PF21355"/>
    </source>
</evidence>
<protein>
    <submittedName>
        <fullName evidence="3">Putative tnf receptor-associated factor 5</fullName>
    </submittedName>
</protein>
<sequence>AVKLPCAHLLCADCHSETVQQGSLCPLDRKDFDERDVDRLELPDLDNYRVTCCNARNGCEFVGPASSFSSHYKQCAFHVVSCQRCHTAMLRTAVVSHCRDGCSGAPAAPAASQRRSSRSRDSAEQRHDDLKATLQDISRGMARMHDSVDQVSADVRRVDCRVEWWWKNNCADMRNFKSSVTKGFADEQKVIENVSSDVVAAVRGARGSLAERVTQELGTQTKKVLSAVEAVSDNLDRFCGPPVYHWYLSGWLSLRIRAMGGSVAISSSPKWIAYGYCVSMYVSFVKDEHRQLSVTCFFNVHLGNNDPQLEWPFSKVFEYGIIHPTNRSLTIGHKTDPKFHKGNFCFQRPKEERSGGFAQQALSTAEKLEREEFVVDDMVHMFLVVIP</sequence>
<proteinExistence type="predicted"/>
<evidence type="ECO:0000256" key="1">
    <source>
        <dbReference type="SAM" id="MobiDB-lite"/>
    </source>
</evidence>
<accession>A0A147BL59</accession>
<feature type="compositionally biased region" description="Basic and acidic residues" evidence="1">
    <location>
        <begin position="118"/>
        <end position="128"/>
    </location>
</feature>
<dbReference type="SUPFAM" id="SSF49599">
    <property type="entry name" value="TRAF domain-like"/>
    <property type="match status" value="2"/>
</dbReference>
<feature type="non-terminal residue" evidence="3">
    <location>
        <position position="1"/>
    </location>
</feature>
<keyword evidence="3" id="KW-0675">Receptor</keyword>
<dbReference type="SUPFAM" id="SSF57850">
    <property type="entry name" value="RING/U-box"/>
    <property type="match status" value="1"/>
</dbReference>
<feature type="region of interest" description="Disordered" evidence="1">
    <location>
        <begin position="104"/>
        <end position="128"/>
    </location>
</feature>
<feature type="compositionally biased region" description="Low complexity" evidence="1">
    <location>
        <begin position="104"/>
        <end position="114"/>
    </location>
</feature>
<dbReference type="GO" id="GO:0005164">
    <property type="term" value="F:tumor necrosis factor receptor binding"/>
    <property type="evidence" value="ECO:0007669"/>
    <property type="project" value="TreeGrafter"/>
</dbReference>
<dbReference type="Pfam" id="PF21355">
    <property type="entry name" value="TRAF-mep_MATH"/>
    <property type="match status" value="1"/>
</dbReference>
<dbReference type="InterPro" id="IPR049342">
    <property type="entry name" value="TRAF1-6_MATH_dom"/>
</dbReference>
<reference evidence="3" key="1">
    <citation type="journal article" date="2018" name="PLoS Negl. Trop. Dis.">
        <title>Sialome diversity of ticks revealed by RNAseq of single tick salivary glands.</title>
        <authorList>
            <person name="Perner J."/>
            <person name="Kropackova S."/>
            <person name="Kopacek P."/>
            <person name="Ribeiro J.M."/>
        </authorList>
    </citation>
    <scope>NUCLEOTIDE SEQUENCE</scope>
    <source>
        <strain evidence="3">Siblings of single egg batch collected in Ceske Budejovice</strain>
        <tissue evidence="3">Salivary glands</tissue>
    </source>
</reference>
<organism evidence="3">
    <name type="scientific">Ixodes ricinus</name>
    <name type="common">Common tick</name>
    <name type="synonym">Acarus ricinus</name>
    <dbReference type="NCBI Taxonomy" id="34613"/>
    <lineage>
        <taxon>Eukaryota</taxon>
        <taxon>Metazoa</taxon>
        <taxon>Ecdysozoa</taxon>
        <taxon>Arthropoda</taxon>
        <taxon>Chelicerata</taxon>
        <taxon>Arachnida</taxon>
        <taxon>Acari</taxon>
        <taxon>Parasitiformes</taxon>
        <taxon>Ixodida</taxon>
        <taxon>Ixodoidea</taxon>
        <taxon>Ixodidae</taxon>
        <taxon>Ixodinae</taxon>
        <taxon>Ixodes</taxon>
    </lineage>
</organism>
<dbReference type="InterPro" id="IPR013083">
    <property type="entry name" value="Znf_RING/FYVE/PHD"/>
</dbReference>
<evidence type="ECO:0000313" key="3">
    <source>
        <dbReference type="EMBL" id="JAR91518.1"/>
    </source>
</evidence>
<dbReference type="PANTHER" id="PTHR10131:SF138">
    <property type="entry name" value="RE66324P"/>
    <property type="match status" value="1"/>
</dbReference>
<dbReference type="Gene3D" id="3.30.40.10">
    <property type="entry name" value="Zinc/RING finger domain, C3HC4 (zinc finger)"/>
    <property type="match status" value="2"/>
</dbReference>
<feature type="domain" description="TRAF1-6 MATH" evidence="2">
    <location>
        <begin position="274"/>
        <end position="379"/>
    </location>
</feature>
<dbReference type="GO" id="GO:0009898">
    <property type="term" value="C:cytoplasmic side of plasma membrane"/>
    <property type="evidence" value="ECO:0007669"/>
    <property type="project" value="TreeGrafter"/>
</dbReference>
<dbReference type="GO" id="GO:0043122">
    <property type="term" value="P:regulation of canonical NF-kappaB signal transduction"/>
    <property type="evidence" value="ECO:0007669"/>
    <property type="project" value="TreeGrafter"/>
</dbReference>
<name>A0A147BL59_IXORI</name>